<evidence type="ECO:0000256" key="7">
    <source>
        <dbReference type="ARBA" id="ARBA00053817"/>
    </source>
</evidence>
<dbReference type="InterPro" id="IPR013520">
    <property type="entry name" value="Ribonucl_H"/>
</dbReference>
<reference evidence="10" key="1">
    <citation type="submission" date="2018-10" db="EMBL/GenBank/DDBJ databases">
        <title>Population genomic analysis revealed the cold adaptation of white poplar.</title>
        <authorList>
            <person name="Liu Y.-J."/>
        </authorList>
    </citation>
    <scope>NUCLEOTIDE SEQUENCE [LARGE SCALE GENOMIC DNA]</scope>
    <source>
        <strain evidence="10">PAL-ZL1</strain>
    </source>
</reference>
<evidence type="ECO:0000256" key="6">
    <source>
        <dbReference type="ARBA" id="ARBA00023242"/>
    </source>
</evidence>
<protein>
    <submittedName>
        <fullName evidence="10">Small RNA degrading nuclease 3 isoform X2</fullName>
    </submittedName>
</protein>
<dbReference type="SMART" id="SM00479">
    <property type="entry name" value="EXOIII"/>
    <property type="match status" value="1"/>
</dbReference>
<gene>
    <name evidence="10" type="ORF">D5086_0000051650</name>
</gene>
<feature type="region of interest" description="Disordered" evidence="8">
    <location>
        <begin position="420"/>
        <end position="448"/>
    </location>
</feature>
<evidence type="ECO:0000256" key="2">
    <source>
        <dbReference type="ARBA" id="ARBA00006357"/>
    </source>
</evidence>
<dbReference type="InterPro" id="IPR034922">
    <property type="entry name" value="REX1-like_exo"/>
</dbReference>
<dbReference type="CDD" id="cd06145">
    <property type="entry name" value="REX1_like"/>
    <property type="match status" value="1"/>
</dbReference>
<comment type="similarity">
    <text evidence="2">Belongs to the REXO1/REXO3 family.</text>
</comment>
<dbReference type="EMBL" id="RCHU01000133">
    <property type="protein sequence ID" value="TKS13671.1"/>
    <property type="molecule type" value="Genomic_DNA"/>
</dbReference>
<dbReference type="InterPro" id="IPR036397">
    <property type="entry name" value="RNaseH_sf"/>
</dbReference>
<evidence type="ECO:0000256" key="1">
    <source>
        <dbReference type="ARBA" id="ARBA00004123"/>
    </source>
</evidence>
<evidence type="ECO:0000256" key="4">
    <source>
        <dbReference type="ARBA" id="ARBA00022801"/>
    </source>
</evidence>
<dbReference type="GO" id="GO:0003676">
    <property type="term" value="F:nucleic acid binding"/>
    <property type="evidence" value="ECO:0007669"/>
    <property type="project" value="InterPro"/>
</dbReference>
<dbReference type="InterPro" id="IPR012337">
    <property type="entry name" value="RNaseH-like_sf"/>
</dbReference>
<dbReference type="SUPFAM" id="SSF53098">
    <property type="entry name" value="Ribonuclease H-like"/>
    <property type="match status" value="1"/>
</dbReference>
<dbReference type="FunFam" id="3.30.420.10:FF:000080">
    <property type="entry name" value="Small RNA degrading nuclease 3"/>
    <property type="match status" value="1"/>
</dbReference>
<comment type="subcellular location">
    <subcellularLocation>
        <location evidence="1">Nucleus</location>
    </subcellularLocation>
</comment>
<name>A0A4U5QSX8_POPAL</name>
<keyword evidence="6" id="KW-0539">Nucleus</keyword>
<dbReference type="STRING" id="43335.A0A4U5QSX8"/>
<evidence type="ECO:0000256" key="5">
    <source>
        <dbReference type="ARBA" id="ARBA00022839"/>
    </source>
</evidence>
<dbReference type="InterPro" id="IPR047021">
    <property type="entry name" value="REXO1/3/4-like"/>
</dbReference>
<organism evidence="10">
    <name type="scientific">Populus alba</name>
    <name type="common">White poplar</name>
    <dbReference type="NCBI Taxonomy" id="43335"/>
    <lineage>
        <taxon>Eukaryota</taxon>
        <taxon>Viridiplantae</taxon>
        <taxon>Streptophyta</taxon>
        <taxon>Embryophyta</taxon>
        <taxon>Tracheophyta</taxon>
        <taxon>Spermatophyta</taxon>
        <taxon>Magnoliopsida</taxon>
        <taxon>eudicotyledons</taxon>
        <taxon>Gunneridae</taxon>
        <taxon>Pentapetalae</taxon>
        <taxon>rosids</taxon>
        <taxon>fabids</taxon>
        <taxon>Malpighiales</taxon>
        <taxon>Salicaceae</taxon>
        <taxon>Saliceae</taxon>
        <taxon>Populus</taxon>
    </lineage>
</organism>
<keyword evidence="4" id="KW-0378">Hydrolase</keyword>
<feature type="domain" description="Exonuclease" evidence="9">
    <location>
        <begin position="148"/>
        <end position="306"/>
    </location>
</feature>
<evidence type="ECO:0000256" key="3">
    <source>
        <dbReference type="ARBA" id="ARBA00022722"/>
    </source>
</evidence>
<dbReference type="PANTHER" id="PTHR12801">
    <property type="entry name" value="RNA EXONUCLEASE REXO1 / RECO3 FAMILY MEMBER-RELATED"/>
    <property type="match status" value="1"/>
</dbReference>
<keyword evidence="5" id="KW-0269">Exonuclease</keyword>
<evidence type="ECO:0000313" key="10">
    <source>
        <dbReference type="EMBL" id="TKS13671.1"/>
    </source>
</evidence>
<accession>A0A4U5QSX8</accession>
<dbReference type="Gene3D" id="3.30.420.10">
    <property type="entry name" value="Ribonuclease H-like superfamily/Ribonuclease H"/>
    <property type="match status" value="1"/>
</dbReference>
<dbReference type="AlphaFoldDB" id="A0A4U5QSX8"/>
<dbReference type="PANTHER" id="PTHR12801:SF115">
    <property type="entry name" value="FI18136P1-RELATED"/>
    <property type="match status" value="1"/>
</dbReference>
<evidence type="ECO:0000259" key="9">
    <source>
        <dbReference type="SMART" id="SM00479"/>
    </source>
</evidence>
<proteinExistence type="inferred from homology"/>
<dbReference type="GO" id="GO:0004527">
    <property type="term" value="F:exonuclease activity"/>
    <property type="evidence" value="ECO:0007669"/>
    <property type="project" value="UniProtKB-KW"/>
</dbReference>
<evidence type="ECO:0000256" key="8">
    <source>
        <dbReference type="SAM" id="MobiDB-lite"/>
    </source>
</evidence>
<comment type="function">
    <text evidence="7">3'-5' exonuclease degrading single-stranded small RNAs.</text>
</comment>
<sequence length="556" mass="62625">MDKNLLANRVAAASDKVLAEVVKLTQKQGRRGSQGTWKQFLNVYEKKFGSGFSDPARRSRDSLVAFLQTFTDEDGLKFVDNVLRSLSNCETLKETMKESLENESPEQRLVRSTLEHPLYLSKYALPTYEKGWAVTKVRKKPKLLRCNKMLAVDCEMVLCKDGTDALVRVCVVDADLKVKLDELVNPCKPVEDYRTEITGVTAEVLDGASCSFGDIQISMKKLLSRGTILVGHSLYNDLQALKVDHARVIDTSFIFKSSDGRSPSLNNLCKSVLGYELRKAGDPHNCLDDACAAMKLVLAKIERGVDNYIPLIQPDVKDASYNVPEIEMAKLLLHKIPVTVPREKLRRLFPANYTIEIKTHKVIQGVGYSVLAIFKNPEEACQAFENLIGSLEKDTSGRPQKLVALQLDTGGSAGIRVRKMTHDSHVSQKKRSFEGEDSSDPKKPKIGQCDDHLKEIERLKQELEKQELNQCDDHSKEIERLKQEIKTKDFEITAQDKIITELKRKLEEMKKKNKETLRIVSRIFKSVAAHEVGNQTLLAIDKAAKENRLPGQKKCD</sequence>
<dbReference type="GO" id="GO:0005634">
    <property type="term" value="C:nucleus"/>
    <property type="evidence" value="ECO:0007669"/>
    <property type="project" value="UniProtKB-SubCell"/>
</dbReference>
<keyword evidence="3" id="KW-0540">Nuclease</keyword>
<comment type="caution">
    <text evidence="10">The sequence shown here is derived from an EMBL/GenBank/DDBJ whole genome shotgun (WGS) entry which is preliminary data.</text>
</comment>